<dbReference type="PANTHER" id="PTHR46534:SF4">
    <property type="entry name" value="IGGFC-BINDING PROTEIN-LIKE"/>
    <property type="match status" value="1"/>
</dbReference>
<evidence type="ECO:0000256" key="2">
    <source>
        <dbReference type="SAM" id="MobiDB-lite"/>
    </source>
</evidence>
<dbReference type="Pfam" id="PF23344">
    <property type="entry name" value="ZP-N"/>
    <property type="match status" value="1"/>
</dbReference>
<feature type="compositionally biased region" description="Low complexity" evidence="2">
    <location>
        <begin position="456"/>
        <end position="500"/>
    </location>
</feature>
<keyword evidence="3" id="KW-0472">Membrane</keyword>
<evidence type="ECO:0000259" key="5">
    <source>
        <dbReference type="PROSITE" id="PS51034"/>
    </source>
</evidence>
<keyword evidence="4" id="KW-0732">Signal</keyword>
<gene>
    <name evidence="6" type="ORF">XENTR_v90028765mg</name>
</gene>
<feature type="signal peptide" evidence="4">
    <location>
        <begin position="1"/>
        <end position="27"/>
    </location>
</feature>
<dbReference type="AlphaFoldDB" id="A0A1B8XZM6"/>
<sequence>MDFHRGTVRWNLPIVLLLLRLLGASQAQRHFITAFMEGYSNPTLQLYLVTYGEAATVTVTVSAPSFHQSVSVGRNSTALVSLDSQYMITGTQISSKVVSVTSDADISLIAFHTAASTADAMAVLPVEDLDTEYFIFTSGSGQPNQFAVANGIYPTVLVTVTVSGSITYNGVQYGHGSAFSFSLGYQQVIQLQSPTDITGTRVVATSPVAVFSGNKCFTGINTACDVLLEQMHPVRNWGTFFPVFPLATHTNDIIDVMAANPDTIVIVVTSQQSTQYHLQPGSHERLTLDSAALVHSSEPVMISYLFQDRKNGQYDPFVTSVPPDPNTRKYYKFVTQSFYYNFLLVVSQAASPSEFYLDHQPLSSFPLNHMEINGFRAWEASLGKIDGQHEIYHSSSPFTIYVYGLEYIVSYGYSMGQETTYPGPSITGPTEEPKRLTSPTEEPKRLTSPTEEPERSTSPTEEPERSTSPTEEPERSTSPTEEPERSTSPTEEPERSTSPTEEPERLTSPTEEPERSTSPTEEPERSTSPTEEPERSTSPTEEPESSTSPTEEPESPQELHCFSGGAEFHLPLRLVSEAKLNVSDVHLQDPHCLGLQEGNTIFINIPFNRCGSNVHIKDGKTVYTNTIYGTVPGTSIHRIEVPVKCEMDMNETLGLSFHPKVTDVVSQSHYNVSMRFYQTDEFTDLVTTFPHEVDLHGSLHLQLKVESDDTNLQILVEQCKASPSLEEREKGYSIIQHGCPLDSTLQNHPVPDQRMKQYSFHVFKFNPFQEVYLFCNVIICDNQTAPNRCTQGCITRRYRRDVSNAKLGSAQLSQGPIVLKSGAQLPNSQAGGSVPSMVLVAVIMAMAFLSAMGLMIQRRYYRRPGDSQPLISSY</sequence>
<dbReference type="Gene3D" id="2.60.40.3210">
    <property type="entry name" value="Zona pellucida, ZP-N domain"/>
    <property type="match status" value="1"/>
</dbReference>
<evidence type="ECO:0000256" key="3">
    <source>
        <dbReference type="SAM" id="Phobius"/>
    </source>
</evidence>
<dbReference type="SMART" id="SM00241">
    <property type="entry name" value="ZP"/>
    <property type="match status" value="1"/>
</dbReference>
<feature type="region of interest" description="Disordered" evidence="2">
    <location>
        <begin position="422"/>
        <end position="561"/>
    </location>
</feature>
<protein>
    <recommendedName>
        <fullName evidence="5">ZP domain-containing protein</fullName>
    </recommendedName>
</protein>
<dbReference type="InterPro" id="IPR035234">
    <property type="entry name" value="IgGFc-bd_N"/>
</dbReference>
<dbReference type="InterPro" id="IPR055356">
    <property type="entry name" value="ZP-N"/>
</dbReference>
<evidence type="ECO:0000313" key="6">
    <source>
        <dbReference type="EMBL" id="OCA16095.1"/>
    </source>
</evidence>
<reference evidence="6" key="3">
    <citation type="submission" date="2016-05" db="EMBL/GenBank/DDBJ databases">
        <title>WGS assembly of Xenopus tropicalis.</title>
        <authorList>
            <person name="Sessions A."/>
            <person name="Jenkins J."/>
            <person name="Mitros T."/>
            <person name="Lyons J.T."/>
            <person name="Dichmann D.S."/>
            <person name="Robert J."/>
            <person name="Harland R.M."/>
            <person name="Rokhsar D.S."/>
        </authorList>
    </citation>
    <scope>NUCLEOTIDE SEQUENCE</scope>
    <source>
        <strain evidence="6">Nigerian</strain>
    </source>
</reference>
<dbReference type="EMBL" id="KV460672">
    <property type="protein sequence ID" value="OCA16095.1"/>
    <property type="molecule type" value="Genomic_DNA"/>
</dbReference>
<dbReference type="Gene3D" id="2.60.40.4100">
    <property type="entry name" value="Zona pellucida, ZP-C domain"/>
    <property type="match status" value="1"/>
</dbReference>
<feature type="compositionally biased region" description="Low complexity" evidence="2">
    <location>
        <begin position="516"/>
        <end position="550"/>
    </location>
</feature>
<name>A0A1B8XZM6_XENTR</name>
<dbReference type="PROSITE" id="PS51034">
    <property type="entry name" value="ZP_2"/>
    <property type="match status" value="1"/>
</dbReference>
<evidence type="ECO:0000256" key="4">
    <source>
        <dbReference type="SAM" id="SignalP"/>
    </source>
</evidence>
<feature type="transmembrane region" description="Helical" evidence="3">
    <location>
        <begin position="834"/>
        <end position="856"/>
    </location>
</feature>
<keyword evidence="1" id="KW-1015">Disulfide bond</keyword>
<reference evidence="6" key="2">
    <citation type="journal article" date="2010" name="Science">
        <title>The genome of the Western clawed frog Xenopus tropicalis.</title>
        <authorList>
            <person name="Hellsten U."/>
            <person name="Harland R.M."/>
            <person name="Gilchrist M.J."/>
            <person name="Hendrix D."/>
            <person name="Jurka J."/>
            <person name="Kapitonov V."/>
            <person name="Ovcharenko I."/>
            <person name="Putnam N.H."/>
            <person name="Shu S."/>
            <person name="Taher L."/>
            <person name="Blitz I.L."/>
            <person name="Blumberg B."/>
            <person name="Dichmann D.S."/>
            <person name="Dubchak I."/>
            <person name="Amaya E."/>
            <person name="Detter J.C."/>
            <person name="Fletcher R."/>
            <person name="Gerhard D.S."/>
            <person name="Goodstein D."/>
            <person name="Graves T."/>
            <person name="Grigoriev I.V."/>
            <person name="Grimwood J."/>
            <person name="Kawashima T."/>
            <person name="Lindquist E."/>
            <person name="Lucas S.M."/>
            <person name="Mead P.E."/>
            <person name="Mitros T."/>
            <person name="Ogino H."/>
            <person name="Ohta Y."/>
            <person name="Poliakov A.V."/>
            <person name="Pollet N."/>
            <person name="Robert J."/>
            <person name="Salamov A."/>
            <person name="Sater A.K."/>
            <person name="Schmutz J."/>
            <person name="Terry A."/>
            <person name="Vize P.D."/>
            <person name="Warren W.C."/>
            <person name="Wells D."/>
            <person name="Wills A."/>
            <person name="Wilson R.K."/>
            <person name="Zimmerman L.B."/>
            <person name="Zorn A.M."/>
            <person name="Grainger R."/>
            <person name="Grammer T."/>
            <person name="Khokha M.K."/>
            <person name="Richardson P.M."/>
            <person name="Rokhsar D.S."/>
        </authorList>
    </citation>
    <scope>NUCLEOTIDE SEQUENCE [LARGE SCALE GENOMIC DNA]</scope>
    <source>
        <strain evidence="6">Nigerian</strain>
    </source>
</reference>
<evidence type="ECO:0000256" key="1">
    <source>
        <dbReference type="ARBA" id="ARBA00023157"/>
    </source>
</evidence>
<dbReference type="InterPro" id="IPR042235">
    <property type="entry name" value="ZP-C_dom"/>
</dbReference>
<dbReference type="InterPro" id="IPR001507">
    <property type="entry name" value="ZP_dom"/>
</dbReference>
<dbReference type="InterPro" id="IPR055355">
    <property type="entry name" value="ZP-C"/>
</dbReference>
<reference evidence="6" key="1">
    <citation type="submission" date="2009-11" db="EMBL/GenBank/DDBJ databases">
        <authorList>
            <consortium name="US DOE Joint Genome Institute (JGI-PGF)"/>
            <person name="Ottilar R."/>
            <person name="Schmutz J."/>
            <person name="Salamov A."/>
            <person name="Cheng J.F."/>
            <person name="Lucas S."/>
            <person name="Pitluck S."/>
            <person name="Gundlach H."/>
            <person name="Guo Y."/>
            <person name="Haberer G."/>
            <person name="Nasrallah J."/>
            <person name="Mayer K.F.X."/>
            <person name="van de Peer Y."/>
            <person name="Weigel D."/>
            <person name="Grigoriev I.V."/>
        </authorList>
    </citation>
    <scope>NUCLEOTIDE SEQUENCE</scope>
    <source>
        <strain evidence="6">Nigerian</strain>
    </source>
</reference>
<feature type="chain" id="PRO_5008619382" description="ZP domain-containing protein" evidence="4">
    <location>
        <begin position="28"/>
        <end position="874"/>
    </location>
</feature>
<organism evidence="6">
    <name type="scientific">Xenopus tropicalis</name>
    <name type="common">Western clawed frog</name>
    <name type="synonym">Silurana tropicalis</name>
    <dbReference type="NCBI Taxonomy" id="8364"/>
    <lineage>
        <taxon>Eukaryota</taxon>
        <taxon>Metazoa</taxon>
        <taxon>Chordata</taxon>
        <taxon>Craniata</taxon>
        <taxon>Vertebrata</taxon>
        <taxon>Euteleostomi</taxon>
        <taxon>Amphibia</taxon>
        <taxon>Batrachia</taxon>
        <taxon>Anura</taxon>
        <taxon>Pipoidea</taxon>
        <taxon>Pipidae</taxon>
        <taxon>Xenopodinae</taxon>
        <taxon>Xenopus</taxon>
        <taxon>Silurana</taxon>
    </lineage>
</organism>
<keyword evidence="3" id="KW-0812">Transmembrane</keyword>
<feature type="compositionally biased region" description="Basic and acidic residues" evidence="2">
    <location>
        <begin position="431"/>
        <end position="445"/>
    </location>
</feature>
<dbReference type="Pfam" id="PF00100">
    <property type="entry name" value="Zona_pellucida"/>
    <property type="match status" value="1"/>
</dbReference>
<accession>A0A1B8XZM6</accession>
<keyword evidence="3" id="KW-1133">Transmembrane helix</keyword>
<proteinExistence type="predicted"/>
<dbReference type="PANTHER" id="PTHR46534">
    <property type="entry name" value="IGGFC_BINDING DOMAIN-CONTAINING PROTEIN"/>
    <property type="match status" value="1"/>
</dbReference>
<feature type="domain" description="ZP" evidence="5">
    <location>
        <begin position="560"/>
        <end position="796"/>
    </location>
</feature>
<dbReference type="Pfam" id="PF17517">
    <property type="entry name" value="IgGFc_binding"/>
    <property type="match status" value="1"/>
</dbReference>